<organism evidence="5 6">
    <name type="scientific">Digitaria exilis</name>
    <dbReference type="NCBI Taxonomy" id="1010633"/>
    <lineage>
        <taxon>Eukaryota</taxon>
        <taxon>Viridiplantae</taxon>
        <taxon>Streptophyta</taxon>
        <taxon>Embryophyta</taxon>
        <taxon>Tracheophyta</taxon>
        <taxon>Spermatophyta</taxon>
        <taxon>Magnoliopsida</taxon>
        <taxon>Liliopsida</taxon>
        <taxon>Poales</taxon>
        <taxon>Poaceae</taxon>
        <taxon>PACMAD clade</taxon>
        <taxon>Panicoideae</taxon>
        <taxon>Panicodae</taxon>
        <taxon>Paniceae</taxon>
        <taxon>Anthephorinae</taxon>
        <taxon>Digitaria</taxon>
    </lineage>
</organism>
<dbReference type="Proteomes" id="UP000636709">
    <property type="component" value="Unassembled WGS sequence"/>
</dbReference>
<evidence type="ECO:0000313" key="6">
    <source>
        <dbReference type="Proteomes" id="UP000636709"/>
    </source>
</evidence>
<dbReference type="EMBL" id="JACEFO010002512">
    <property type="protein sequence ID" value="KAF8657012.1"/>
    <property type="molecule type" value="Genomic_DNA"/>
</dbReference>
<dbReference type="PANTHER" id="PTHR31147">
    <property type="entry name" value="ACYL TRANSFERASE 4"/>
    <property type="match status" value="1"/>
</dbReference>
<protein>
    <recommendedName>
        <fullName evidence="4">Glycosyltransferase 61 catalytic domain-containing protein</fullName>
    </recommendedName>
</protein>
<name>A0A835AAB1_9POAL</name>
<keyword evidence="6" id="KW-1185">Reference proteome</keyword>
<dbReference type="InterPro" id="IPR050898">
    <property type="entry name" value="Plant_acyltransferase"/>
</dbReference>
<keyword evidence="3" id="KW-0472">Membrane</keyword>
<dbReference type="Gene3D" id="3.30.559.10">
    <property type="entry name" value="Chloramphenicol acetyltransferase-like domain"/>
    <property type="match status" value="2"/>
</dbReference>
<evidence type="ECO:0000256" key="3">
    <source>
        <dbReference type="SAM" id="Phobius"/>
    </source>
</evidence>
<evidence type="ECO:0000259" key="4">
    <source>
        <dbReference type="Pfam" id="PF04577"/>
    </source>
</evidence>
<dbReference type="AlphaFoldDB" id="A0A835AAB1"/>
<accession>A0A835AAB1</accession>
<feature type="transmembrane region" description="Helical" evidence="3">
    <location>
        <begin position="46"/>
        <end position="70"/>
    </location>
</feature>
<proteinExistence type="inferred from homology"/>
<evidence type="ECO:0000256" key="1">
    <source>
        <dbReference type="ARBA" id="ARBA00009861"/>
    </source>
</evidence>
<comment type="similarity">
    <text evidence="1">Belongs to the plant acyltransferase family.</text>
</comment>
<dbReference type="GO" id="GO:0016747">
    <property type="term" value="F:acyltransferase activity, transferring groups other than amino-acyl groups"/>
    <property type="evidence" value="ECO:0007669"/>
    <property type="project" value="UniProtKB-ARBA"/>
</dbReference>
<dbReference type="Pfam" id="PF04577">
    <property type="entry name" value="Glyco_transf_61"/>
    <property type="match status" value="1"/>
</dbReference>
<dbReference type="PANTHER" id="PTHR31147:SF26">
    <property type="entry name" value="OS06G0699100 PROTEIN"/>
    <property type="match status" value="1"/>
</dbReference>
<dbReference type="GO" id="GO:0016757">
    <property type="term" value="F:glycosyltransferase activity"/>
    <property type="evidence" value="ECO:0007669"/>
    <property type="project" value="InterPro"/>
</dbReference>
<sequence>MAFLVQHGKSRAVAAAAAAARERKPRHGARAAARSPTKPELGRRQLVVRLLLVACLVAPVLCICVARLFATLPSQLSSANGADLAERNQASSDDAAGAGALISWQQGSVMNGHVPQRPSSAPVPARFGVDPVRSSPELDIEVTNGKAKNRTYLDSKSGIPGKTISSAKYGSPPENSFTNVQRSDIVVPKPKSMIYCDDKSKDEGFPYARPIICQMSGDVRVSPGSSSVDLTIPMEQGVKERRVRPYARHDDSLLPLVTEVDIRAAASENAAPKCSISHDVPVVIFSIGGYTGNFFHDMSDVLIPLYLTSFRFKGQVKFFITNYKQWWIQKYKPMLRRLSHYDIIDFDSNKDVHCFEQVILGLMRDRDLILRPHPTRNPKGYSMLDFTRFLRHSYGLKRARPLVLGEEPGKKPRMLIIARRGTRKLLNLRQVAAISRALGFDVTISEARGNLKRFATMVNSCDVLLAVHGAGLTNQIFLPAQAVVIQIVPWGKMDWMATNFYGEPARGMNLRYLEYHIAEQESSLAQRYSRDHIVFKDPMAIHGQGWSALADTFMAQDLCVNYRCRCSVRVDKMSFSVRRRSPPALVVPSGPTPAGELIPLTSMDKARLFSSFTSLHVFAGGATIHDPAETIRRALSAALVHYYPFAGRNVTLGPGAGDDDHDFRLACTGEGVLFAAATVSCTLRDARFLEDAPPPHADLALRYGTCGVSGPLLLVQVTEFACGGYTLAATWNHGIADGFGMAQLLRAVGELARGLSPSVTPVRHDESIPDVPQHLLAAVLRRRTHDDVFKPVDYAYCDITIPRSFIDRVKAQWRRRRAHARPCTEFEAVTAAIWRCRTRAIGTGAGDEAPAPLVFAANIRRHVGAKEGYYGNCLTVQLVTAASGAVASADTVVDLVRLIRDAKERIPEGAVAGGLGQLGEELVAALCGYNALYVSSWGGLGMDGVDFGDGPPVRVLPSKERVGAPACYPCLPRRRKDDDDDASIAVATCVTEEHVDEFMLQLSRLG</sequence>
<evidence type="ECO:0000256" key="2">
    <source>
        <dbReference type="SAM" id="MobiDB-lite"/>
    </source>
</evidence>
<dbReference type="InterPro" id="IPR049625">
    <property type="entry name" value="Glyco_transf_61_cat"/>
</dbReference>
<evidence type="ECO:0000313" key="5">
    <source>
        <dbReference type="EMBL" id="KAF8657012.1"/>
    </source>
</evidence>
<feature type="domain" description="Glycosyltransferase 61 catalytic" evidence="4">
    <location>
        <begin position="294"/>
        <end position="485"/>
    </location>
</feature>
<dbReference type="OrthoDB" id="529273at2759"/>
<comment type="caution">
    <text evidence="5">The sequence shown here is derived from an EMBL/GenBank/DDBJ whole genome shotgun (WGS) entry which is preliminary data.</text>
</comment>
<reference evidence="5" key="1">
    <citation type="submission" date="2020-07" db="EMBL/GenBank/DDBJ databases">
        <title>Genome sequence and genetic diversity analysis of an under-domesticated orphan crop, white fonio (Digitaria exilis).</title>
        <authorList>
            <person name="Bennetzen J.L."/>
            <person name="Chen S."/>
            <person name="Ma X."/>
            <person name="Wang X."/>
            <person name="Yssel A.E.J."/>
            <person name="Chaluvadi S.R."/>
            <person name="Johnson M."/>
            <person name="Gangashetty P."/>
            <person name="Hamidou F."/>
            <person name="Sanogo M.D."/>
            <person name="Zwaenepoel A."/>
            <person name="Wallace J."/>
            <person name="Van De Peer Y."/>
            <person name="Van Deynze A."/>
        </authorList>
    </citation>
    <scope>NUCLEOTIDE SEQUENCE</scope>
    <source>
        <tissue evidence="5">Leaves</tissue>
    </source>
</reference>
<dbReference type="InterPro" id="IPR023213">
    <property type="entry name" value="CAT-like_dom_sf"/>
</dbReference>
<keyword evidence="3" id="KW-0812">Transmembrane</keyword>
<dbReference type="Pfam" id="PF02458">
    <property type="entry name" value="Transferase"/>
    <property type="match status" value="1"/>
</dbReference>
<keyword evidence="3" id="KW-1133">Transmembrane helix</keyword>
<gene>
    <name evidence="5" type="ORF">HU200_060346</name>
</gene>
<feature type="region of interest" description="Disordered" evidence="2">
    <location>
        <begin position="17"/>
        <end position="38"/>
    </location>
</feature>